<dbReference type="KEGG" id="dae:Dtox_3687"/>
<evidence type="ECO:0000313" key="2">
    <source>
        <dbReference type="Proteomes" id="UP000002217"/>
    </source>
</evidence>
<protein>
    <submittedName>
        <fullName evidence="1">Uncharacterized protein</fullName>
    </submittedName>
</protein>
<accession>C8VWN2</accession>
<dbReference type="Proteomes" id="UP000002217">
    <property type="component" value="Chromosome"/>
</dbReference>
<dbReference type="STRING" id="485916.Dtox_3687"/>
<keyword evidence="2" id="KW-1185">Reference proteome</keyword>
<evidence type="ECO:0000313" key="1">
    <source>
        <dbReference type="EMBL" id="ACV64396.1"/>
    </source>
</evidence>
<dbReference type="RefSeq" id="WP_015759082.1">
    <property type="nucleotide sequence ID" value="NC_013216.1"/>
</dbReference>
<gene>
    <name evidence="1" type="ordered locus">Dtox_3687</name>
</gene>
<dbReference type="EMBL" id="CP001720">
    <property type="protein sequence ID" value="ACV64396.1"/>
    <property type="molecule type" value="Genomic_DNA"/>
</dbReference>
<dbReference type="HOGENOM" id="CLU_3079114_0_0_9"/>
<dbReference type="AlphaFoldDB" id="C8VWN2"/>
<proteinExistence type="predicted"/>
<sequence length="52" mass="6318">MIKQQTYKLTKRKPRTIIFSIIDKHKVKKELTAFRSLIGMWENKDTSFFDKK</sequence>
<reference evidence="1 2" key="1">
    <citation type="journal article" date="2009" name="Stand. Genomic Sci.">
        <title>Complete genome sequence of Desulfotomaculum acetoxidans type strain (5575).</title>
        <authorList>
            <person name="Spring S."/>
            <person name="Lapidus A."/>
            <person name="Schroder M."/>
            <person name="Gleim D."/>
            <person name="Sims D."/>
            <person name="Meincke L."/>
            <person name="Glavina Del Rio T."/>
            <person name="Tice H."/>
            <person name="Copeland A."/>
            <person name="Cheng J.F."/>
            <person name="Lucas S."/>
            <person name="Chen F."/>
            <person name="Nolan M."/>
            <person name="Bruce D."/>
            <person name="Goodwin L."/>
            <person name="Pitluck S."/>
            <person name="Ivanova N."/>
            <person name="Mavromatis K."/>
            <person name="Mikhailova N."/>
            <person name="Pati A."/>
            <person name="Chen A."/>
            <person name="Palaniappan K."/>
            <person name="Land M."/>
            <person name="Hauser L."/>
            <person name="Chang Y.J."/>
            <person name="Jeffries C.D."/>
            <person name="Chain P."/>
            <person name="Saunders E."/>
            <person name="Brettin T."/>
            <person name="Detter J.C."/>
            <person name="Goker M."/>
            <person name="Bristow J."/>
            <person name="Eisen J.A."/>
            <person name="Markowitz V."/>
            <person name="Hugenholtz P."/>
            <person name="Kyrpides N.C."/>
            <person name="Klenk H.P."/>
            <person name="Han C."/>
        </authorList>
    </citation>
    <scope>NUCLEOTIDE SEQUENCE [LARGE SCALE GENOMIC DNA]</scope>
    <source>
        <strain evidence="2">ATCC 49208 / DSM 771 / VKM B-1644</strain>
    </source>
</reference>
<organism evidence="1 2">
    <name type="scientific">Desulfofarcimen acetoxidans (strain ATCC 49208 / DSM 771 / KCTC 5769 / VKM B-1644 / 5575)</name>
    <name type="common">Desulfotomaculum acetoxidans</name>
    <dbReference type="NCBI Taxonomy" id="485916"/>
    <lineage>
        <taxon>Bacteria</taxon>
        <taxon>Bacillati</taxon>
        <taxon>Bacillota</taxon>
        <taxon>Clostridia</taxon>
        <taxon>Eubacteriales</taxon>
        <taxon>Peptococcaceae</taxon>
        <taxon>Desulfofarcimen</taxon>
    </lineage>
</organism>
<name>C8VWN2_DESAS</name>